<organism evidence="1 2">
    <name type="scientific">Ficus carica</name>
    <name type="common">Common fig</name>
    <dbReference type="NCBI Taxonomy" id="3494"/>
    <lineage>
        <taxon>Eukaryota</taxon>
        <taxon>Viridiplantae</taxon>
        <taxon>Streptophyta</taxon>
        <taxon>Embryophyta</taxon>
        <taxon>Tracheophyta</taxon>
        <taxon>Spermatophyta</taxon>
        <taxon>Magnoliopsida</taxon>
        <taxon>eudicotyledons</taxon>
        <taxon>Gunneridae</taxon>
        <taxon>Pentapetalae</taxon>
        <taxon>rosids</taxon>
        <taxon>fabids</taxon>
        <taxon>Rosales</taxon>
        <taxon>Moraceae</taxon>
        <taxon>Ficeae</taxon>
        <taxon>Ficus</taxon>
    </lineage>
</organism>
<sequence>MPLLDFYPWPLQSRGSAIVRDRDRHRAAIADVAAINVAVRCAYSKSPNVLLVKPILRGQNDSLMDYKFGSFPEEA</sequence>
<evidence type="ECO:0000313" key="1">
    <source>
        <dbReference type="EMBL" id="GMN34358.1"/>
    </source>
</evidence>
<dbReference type="AlphaFoldDB" id="A0AA88CTI5"/>
<dbReference type="Proteomes" id="UP001187192">
    <property type="component" value="Unassembled WGS sequence"/>
</dbReference>
<accession>A0AA88CTI5</accession>
<protein>
    <submittedName>
        <fullName evidence="1">Uncharacterized protein</fullName>
    </submittedName>
</protein>
<reference evidence="1" key="1">
    <citation type="submission" date="2023-07" db="EMBL/GenBank/DDBJ databases">
        <title>draft genome sequence of fig (Ficus carica).</title>
        <authorList>
            <person name="Takahashi T."/>
            <person name="Nishimura K."/>
        </authorList>
    </citation>
    <scope>NUCLEOTIDE SEQUENCE</scope>
</reference>
<proteinExistence type="predicted"/>
<name>A0AA88CTI5_FICCA</name>
<keyword evidence="2" id="KW-1185">Reference proteome</keyword>
<comment type="caution">
    <text evidence="1">The sequence shown here is derived from an EMBL/GenBank/DDBJ whole genome shotgun (WGS) entry which is preliminary data.</text>
</comment>
<evidence type="ECO:0000313" key="2">
    <source>
        <dbReference type="Proteomes" id="UP001187192"/>
    </source>
</evidence>
<gene>
    <name evidence="1" type="ORF">TIFTF001_004653</name>
</gene>
<dbReference type="EMBL" id="BTGU01000004">
    <property type="protein sequence ID" value="GMN34358.1"/>
    <property type="molecule type" value="Genomic_DNA"/>
</dbReference>